<comment type="caution">
    <text evidence="2">The sequence shown here is derived from an EMBL/GenBank/DDBJ whole genome shotgun (WGS) entry which is preliminary data.</text>
</comment>
<accession>A0A9P6VX30</accession>
<keyword evidence="3" id="KW-1185">Reference proteome</keyword>
<protein>
    <submittedName>
        <fullName evidence="2">Uncharacterized protein</fullName>
    </submittedName>
</protein>
<organism evidence="2 3">
    <name type="scientific">Rhodotorula mucilaginosa</name>
    <name type="common">Yeast</name>
    <name type="synonym">Rhodotorula rubra</name>
    <dbReference type="NCBI Taxonomy" id="5537"/>
    <lineage>
        <taxon>Eukaryota</taxon>
        <taxon>Fungi</taxon>
        <taxon>Dikarya</taxon>
        <taxon>Basidiomycota</taxon>
        <taxon>Pucciniomycotina</taxon>
        <taxon>Microbotryomycetes</taxon>
        <taxon>Sporidiobolales</taxon>
        <taxon>Sporidiobolaceae</taxon>
        <taxon>Rhodotorula</taxon>
    </lineage>
</organism>
<feature type="region of interest" description="Disordered" evidence="1">
    <location>
        <begin position="130"/>
        <end position="149"/>
    </location>
</feature>
<name>A0A9P6VX30_RHOMI</name>
<sequence>MAYDMRLSSHANNIRHTIPKQLEIANIVQGLGRITLHHGGQATEYTVLAVGGKGFFAVSWPSLDSNGCIRAKLSFLAGLLAVYYQWRDTASSDETDQAINYALKFGIAYPVLDVLRALADLSVRSMGASFQSRTHPNERSPARSAAEVESELKPMSIPSLLQISFRQQKERNLRWNDIRYEFLLSFLDVSDWYRHNSHDIDDPHTEANRLGAAKSHLCGLLHICFMAWEGGAKHPYNDGKGDTYLNFWLRSAPEDAKDNIRHALKFSQKELQEHKDEYTQLCVDWLRHLGAGFTMKQEDHVQKRYSQAFGHMHSFVCLHSQISNLKGAD</sequence>
<dbReference type="AlphaFoldDB" id="A0A9P6VX30"/>
<dbReference type="EMBL" id="PUHQ01000100">
    <property type="protein sequence ID" value="KAG0656274.1"/>
    <property type="molecule type" value="Genomic_DNA"/>
</dbReference>
<evidence type="ECO:0000256" key="1">
    <source>
        <dbReference type="SAM" id="MobiDB-lite"/>
    </source>
</evidence>
<dbReference type="Proteomes" id="UP000777482">
    <property type="component" value="Unassembled WGS sequence"/>
</dbReference>
<evidence type="ECO:0000313" key="3">
    <source>
        <dbReference type="Proteomes" id="UP000777482"/>
    </source>
</evidence>
<proteinExistence type="predicted"/>
<gene>
    <name evidence="2" type="ORF">C6P46_000342</name>
</gene>
<evidence type="ECO:0000313" key="2">
    <source>
        <dbReference type="EMBL" id="KAG0656274.1"/>
    </source>
</evidence>
<reference evidence="2 3" key="1">
    <citation type="submission" date="2020-11" db="EMBL/GenBank/DDBJ databases">
        <title>Kefir isolates.</title>
        <authorList>
            <person name="Marcisauskas S."/>
            <person name="Kim Y."/>
            <person name="Blasche S."/>
        </authorList>
    </citation>
    <scope>NUCLEOTIDE SEQUENCE [LARGE SCALE GENOMIC DNA]</scope>
    <source>
        <strain evidence="2 3">KR</strain>
    </source>
</reference>